<feature type="domain" description="HTH deoR-type" evidence="4">
    <location>
        <begin position="13"/>
        <end position="68"/>
    </location>
</feature>
<evidence type="ECO:0000256" key="3">
    <source>
        <dbReference type="ARBA" id="ARBA00023163"/>
    </source>
</evidence>
<dbReference type="InterPro" id="IPR014036">
    <property type="entry name" value="DeoR-like_C"/>
</dbReference>
<dbReference type="Gene3D" id="1.10.10.10">
    <property type="entry name" value="Winged helix-like DNA-binding domain superfamily/Winged helix DNA-binding domain"/>
    <property type="match status" value="1"/>
</dbReference>
<dbReference type="InterPro" id="IPR036388">
    <property type="entry name" value="WH-like_DNA-bd_sf"/>
</dbReference>
<dbReference type="SUPFAM" id="SSF46785">
    <property type="entry name" value="Winged helix' DNA-binding domain"/>
    <property type="match status" value="1"/>
</dbReference>
<dbReference type="SMART" id="SM01134">
    <property type="entry name" value="DeoRC"/>
    <property type="match status" value="1"/>
</dbReference>
<keyword evidence="6" id="KW-1185">Reference proteome</keyword>
<dbReference type="InterPro" id="IPR037171">
    <property type="entry name" value="NagB/RpiA_transferase-like"/>
</dbReference>
<reference evidence="5 6" key="1">
    <citation type="submission" date="2021-01" db="EMBL/GenBank/DDBJ databases">
        <title>Whole genome shotgun sequence of Planotetraspora mira NBRC 15435.</title>
        <authorList>
            <person name="Komaki H."/>
            <person name="Tamura T."/>
        </authorList>
    </citation>
    <scope>NUCLEOTIDE SEQUENCE [LARGE SCALE GENOMIC DNA]</scope>
    <source>
        <strain evidence="5 6">NBRC 15435</strain>
    </source>
</reference>
<protein>
    <submittedName>
        <fullName evidence="5">DeoR family transcriptional regulator</fullName>
    </submittedName>
</protein>
<dbReference type="PANTHER" id="PTHR30363">
    <property type="entry name" value="HTH-TYPE TRANSCRIPTIONAL REGULATOR SRLR-RELATED"/>
    <property type="match status" value="1"/>
</dbReference>
<dbReference type="EMBL" id="BOOO01000019">
    <property type="protein sequence ID" value="GII30407.1"/>
    <property type="molecule type" value="Genomic_DNA"/>
</dbReference>
<organism evidence="5 6">
    <name type="scientific">Planotetraspora mira</name>
    <dbReference type="NCBI Taxonomy" id="58121"/>
    <lineage>
        <taxon>Bacteria</taxon>
        <taxon>Bacillati</taxon>
        <taxon>Actinomycetota</taxon>
        <taxon>Actinomycetes</taxon>
        <taxon>Streptosporangiales</taxon>
        <taxon>Streptosporangiaceae</taxon>
        <taxon>Planotetraspora</taxon>
    </lineage>
</organism>
<proteinExistence type="predicted"/>
<dbReference type="InterPro" id="IPR036390">
    <property type="entry name" value="WH_DNA-bd_sf"/>
</dbReference>
<dbReference type="InterPro" id="IPR050313">
    <property type="entry name" value="Carb_Metab_HTH_regulators"/>
</dbReference>
<keyword evidence="3" id="KW-0804">Transcription</keyword>
<dbReference type="Pfam" id="PF08220">
    <property type="entry name" value="HTH_DeoR"/>
    <property type="match status" value="1"/>
</dbReference>
<dbReference type="GO" id="GO:0003677">
    <property type="term" value="F:DNA binding"/>
    <property type="evidence" value="ECO:0007669"/>
    <property type="project" value="UniProtKB-KW"/>
</dbReference>
<name>A0A8J3TQU6_9ACTN</name>
<dbReference type="AlphaFoldDB" id="A0A8J3TQU6"/>
<dbReference type="InterPro" id="IPR018356">
    <property type="entry name" value="Tscrpt_reg_HTH_DeoR_CS"/>
</dbReference>
<dbReference type="PANTHER" id="PTHR30363:SF44">
    <property type="entry name" value="AGA OPERON TRANSCRIPTIONAL REPRESSOR-RELATED"/>
    <property type="match status" value="1"/>
</dbReference>
<dbReference type="InterPro" id="IPR001034">
    <property type="entry name" value="DeoR_HTH"/>
</dbReference>
<dbReference type="SUPFAM" id="SSF100950">
    <property type="entry name" value="NagB/RpiA/CoA transferase-like"/>
    <property type="match status" value="1"/>
</dbReference>
<accession>A0A8J3TQU6</accession>
<evidence type="ECO:0000259" key="4">
    <source>
        <dbReference type="PROSITE" id="PS51000"/>
    </source>
</evidence>
<comment type="caution">
    <text evidence="5">The sequence shown here is derived from an EMBL/GenBank/DDBJ whole genome shotgun (WGS) entry which is preliminary data.</text>
</comment>
<dbReference type="Gene3D" id="3.40.50.1360">
    <property type="match status" value="1"/>
</dbReference>
<sequence>MAAMVPEPEGVPTEGRRERIAVLVADRTFVRIGDLAEAFGISRVTVRADLDFLEKQGRLKRVRGGALADARPGALPASRAGGLIESSFEDAMDASATEKTLIGRAAAQLITSGESVILEAGTTTMAVARALVERADLRDVVIFTNGLSIALELERAIPRFTVIITGGTLRPLQHSLVNPLGVGMLAQINADTLFLGCNGIHPRTGFTNLNLPEAELKQAMIRSAGRRMFVADGSKVGRVELAPICPIDEADLLLTGASADVQALADCREAGLDIEICEEA</sequence>
<evidence type="ECO:0000313" key="6">
    <source>
        <dbReference type="Proteomes" id="UP000650628"/>
    </source>
</evidence>
<evidence type="ECO:0000256" key="2">
    <source>
        <dbReference type="ARBA" id="ARBA00023125"/>
    </source>
</evidence>
<gene>
    <name evidence="5" type="ORF">Pmi06nite_38490</name>
</gene>
<keyword evidence="1" id="KW-0805">Transcription regulation</keyword>
<dbReference type="Proteomes" id="UP000650628">
    <property type="component" value="Unassembled WGS sequence"/>
</dbReference>
<dbReference type="SMART" id="SM00420">
    <property type="entry name" value="HTH_DEOR"/>
    <property type="match status" value="1"/>
</dbReference>
<keyword evidence="2" id="KW-0238">DNA-binding</keyword>
<dbReference type="GO" id="GO:0003700">
    <property type="term" value="F:DNA-binding transcription factor activity"/>
    <property type="evidence" value="ECO:0007669"/>
    <property type="project" value="InterPro"/>
</dbReference>
<dbReference type="PROSITE" id="PS51000">
    <property type="entry name" value="HTH_DEOR_2"/>
    <property type="match status" value="1"/>
</dbReference>
<dbReference type="PROSITE" id="PS00894">
    <property type="entry name" value="HTH_DEOR_1"/>
    <property type="match status" value="1"/>
</dbReference>
<evidence type="ECO:0000256" key="1">
    <source>
        <dbReference type="ARBA" id="ARBA00023015"/>
    </source>
</evidence>
<evidence type="ECO:0000313" key="5">
    <source>
        <dbReference type="EMBL" id="GII30407.1"/>
    </source>
</evidence>
<dbReference type="Pfam" id="PF00455">
    <property type="entry name" value="DeoRC"/>
    <property type="match status" value="1"/>
</dbReference>